<keyword evidence="2 4" id="KW-0863">Zinc-finger</keyword>
<dbReference type="InterPro" id="IPR013083">
    <property type="entry name" value="Znf_RING/FYVE/PHD"/>
</dbReference>
<feature type="domain" description="TRAF-type" evidence="6">
    <location>
        <begin position="82"/>
        <end position="133"/>
    </location>
</feature>
<dbReference type="SUPFAM" id="SSF49599">
    <property type="entry name" value="TRAF domain-like"/>
    <property type="match status" value="2"/>
</dbReference>
<name>A0A0G4GGG9_9ALVE</name>
<evidence type="ECO:0000256" key="3">
    <source>
        <dbReference type="ARBA" id="ARBA00022833"/>
    </source>
</evidence>
<dbReference type="PANTHER" id="PTHR10131">
    <property type="entry name" value="TNF RECEPTOR ASSOCIATED FACTOR"/>
    <property type="match status" value="1"/>
</dbReference>
<feature type="zinc finger region" description="TRAF-type" evidence="4">
    <location>
        <begin position="82"/>
        <end position="133"/>
    </location>
</feature>
<dbReference type="VEuPathDB" id="CryptoDB:Cvel_21790"/>
<proteinExistence type="predicted"/>
<evidence type="ECO:0000256" key="1">
    <source>
        <dbReference type="ARBA" id="ARBA00022723"/>
    </source>
</evidence>
<feature type="zinc finger region" description="TRAF-type" evidence="4">
    <location>
        <begin position="165"/>
        <end position="220"/>
    </location>
</feature>
<dbReference type="SUPFAM" id="SSF57850">
    <property type="entry name" value="RING/U-box"/>
    <property type="match status" value="1"/>
</dbReference>
<dbReference type="PROSITE" id="PS50089">
    <property type="entry name" value="ZF_RING_2"/>
    <property type="match status" value="1"/>
</dbReference>
<organism evidence="7">
    <name type="scientific">Chromera velia CCMP2878</name>
    <dbReference type="NCBI Taxonomy" id="1169474"/>
    <lineage>
        <taxon>Eukaryota</taxon>
        <taxon>Sar</taxon>
        <taxon>Alveolata</taxon>
        <taxon>Colpodellida</taxon>
        <taxon>Chromeraceae</taxon>
        <taxon>Chromera</taxon>
    </lineage>
</organism>
<accession>A0A0G4GGG9</accession>
<dbReference type="InterPro" id="IPR001841">
    <property type="entry name" value="Znf_RING"/>
</dbReference>
<evidence type="ECO:0000256" key="2">
    <source>
        <dbReference type="ARBA" id="ARBA00022771"/>
    </source>
</evidence>
<dbReference type="InterPro" id="IPR018957">
    <property type="entry name" value="Znf_C3HC4_RING-type"/>
</dbReference>
<keyword evidence="1 4" id="KW-0479">Metal-binding</keyword>
<dbReference type="GO" id="GO:0008270">
    <property type="term" value="F:zinc ion binding"/>
    <property type="evidence" value="ECO:0007669"/>
    <property type="project" value="UniProtKB-KW"/>
</dbReference>
<dbReference type="InterPro" id="IPR001293">
    <property type="entry name" value="Znf_TRAF"/>
</dbReference>
<feature type="domain" description="TRAF-type" evidence="6">
    <location>
        <begin position="165"/>
        <end position="220"/>
    </location>
</feature>
<dbReference type="EMBL" id="CDMZ01001188">
    <property type="protein sequence ID" value="CEM28719.1"/>
    <property type="molecule type" value="Genomic_DNA"/>
</dbReference>
<evidence type="ECO:0000256" key="4">
    <source>
        <dbReference type="PROSITE-ProRule" id="PRU00207"/>
    </source>
</evidence>
<gene>
    <name evidence="7" type="ORF">Cvel_21790</name>
</gene>
<dbReference type="PROSITE" id="PS50145">
    <property type="entry name" value="ZF_TRAF"/>
    <property type="match status" value="2"/>
</dbReference>
<feature type="domain" description="RING-type" evidence="5">
    <location>
        <begin position="30"/>
        <end position="70"/>
    </location>
</feature>
<dbReference type="Pfam" id="PF00097">
    <property type="entry name" value="zf-C3HC4"/>
    <property type="match status" value="1"/>
</dbReference>
<evidence type="ECO:0000313" key="7">
    <source>
        <dbReference type="EMBL" id="CEM28719.1"/>
    </source>
</evidence>
<evidence type="ECO:0008006" key="8">
    <source>
        <dbReference type="Google" id="ProtNLM"/>
    </source>
</evidence>
<dbReference type="AlphaFoldDB" id="A0A0G4GGG9"/>
<protein>
    <recommendedName>
        <fullName evidence="8">RING-type domain-containing protein</fullName>
    </recommendedName>
</protein>
<keyword evidence="3 4" id="KW-0862">Zinc</keyword>
<sequence>MSASAGIRRLGLDSSFAAEGFEELAETALCPVCTDYLEDIVEADCPSRHVFCRPCLQEVQDRQQPCPNCRGNFSKIETAHIHIRGLIEQVKWKCVHFKNGCGFTGTKKQLEKHLDEECDEEEVECKHEGCRKRDRRILILQHQSECGFSVCAFCKEKIPSRDMLAHAGVCQKIPVRCPRRCEKAVRRCEVPRHMETECSEQVIVCEVPGCGAQVKRRLMEQHEDANQKKHIKLLTAQLVATSKMVHSRDTGLSVSDPRISPSSAFLCA</sequence>
<dbReference type="PANTHER" id="PTHR10131:SF94">
    <property type="entry name" value="TNF RECEPTOR-ASSOCIATED FACTOR 4"/>
    <property type="match status" value="1"/>
</dbReference>
<dbReference type="Gene3D" id="3.30.40.10">
    <property type="entry name" value="Zinc/RING finger domain, C3HC4 (zinc finger)"/>
    <property type="match status" value="3"/>
</dbReference>
<dbReference type="Pfam" id="PF02176">
    <property type="entry name" value="zf-TRAF"/>
    <property type="match status" value="1"/>
</dbReference>
<dbReference type="PhylomeDB" id="A0A0G4GGG9"/>
<evidence type="ECO:0000259" key="5">
    <source>
        <dbReference type="PROSITE" id="PS50089"/>
    </source>
</evidence>
<reference evidence="7" key="1">
    <citation type="submission" date="2014-11" db="EMBL/GenBank/DDBJ databases">
        <authorList>
            <person name="Otto D Thomas"/>
            <person name="Naeem Raeece"/>
        </authorList>
    </citation>
    <scope>NUCLEOTIDE SEQUENCE</scope>
</reference>
<evidence type="ECO:0000259" key="6">
    <source>
        <dbReference type="PROSITE" id="PS50145"/>
    </source>
</evidence>